<keyword evidence="3" id="KW-0804">Transcription</keyword>
<sequence>MSEFPLARDVEYEITRMLRRSRARSMRTVADVHPDLELGNYLLLLAVDDAAEPNTDGVRATDLAESFAVHKSTVSRGLATLEQLGLVERVPDPTDGRARLVRLTDEAVSRVEHVRKRRHEQLAAVLEDWQPDDLTTLARLLDQLNNALDQG</sequence>
<evidence type="ECO:0000259" key="4">
    <source>
        <dbReference type="PROSITE" id="PS50995"/>
    </source>
</evidence>
<protein>
    <submittedName>
        <fullName evidence="5">MarR family transcriptional regulator</fullName>
    </submittedName>
</protein>
<keyword evidence="1" id="KW-0805">Transcription regulation</keyword>
<evidence type="ECO:0000256" key="1">
    <source>
        <dbReference type="ARBA" id="ARBA00023015"/>
    </source>
</evidence>
<dbReference type="SMART" id="SM00347">
    <property type="entry name" value="HTH_MARR"/>
    <property type="match status" value="1"/>
</dbReference>
<dbReference type="PROSITE" id="PS50995">
    <property type="entry name" value="HTH_MARR_2"/>
    <property type="match status" value="1"/>
</dbReference>
<evidence type="ECO:0000256" key="2">
    <source>
        <dbReference type="ARBA" id="ARBA00023125"/>
    </source>
</evidence>
<feature type="domain" description="HTH marR-type" evidence="4">
    <location>
        <begin position="11"/>
        <end position="146"/>
    </location>
</feature>
<proteinExistence type="predicted"/>
<keyword evidence="6" id="KW-1185">Reference proteome</keyword>
<reference evidence="5" key="1">
    <citation type="submission" date="2022-01" db="EMBL/GenBank/DDBJ databases">
        <title>Nocardioidaceae gen. sp. A5X3R13.</title>
        <authorList>
            <person name="Lopez Marin M.A."/>
            <person name="Uhlik O."/>
        </authorList>
    </citation>
    <scope>NUCLEOTIDE SEQUENCE</scope>
    <source>
        <strain evidence="5">A5X3R13</strain>
    </source>
</reference>
<dbReference type="GO" id="GO:0003677">
    <property type="term" value="F:DNA binding"/>
    <property type="evidence" value="ECO:0007669"/>
    <property type="project" value="UniProtKB-KW"/>
</dbReference>
<dbReference type="GO" id="GO:0006950">
    <property type="term" value="P:response to stress"/>
    <property type="evidence" value="ECO:0007669"/>
    <property type="project" value="TreeGrafter"/>
</dbReference>
<dbReference type="InterPro" id="IPR036390">
    <property type="entry name" value="WH_DNA-bd_sf"/>
</dbReference>
<dbReference type="SUPFAM" id="SSF46785">
    <property type="entry name" value="Winged helix' DNA-binding domain"/>
    <property type="match status" value="1"/>
</dbReference>
<dbReference type="Proteomes" id="UP001164390">
    <property type="component" value="Chromosome"/>
</dbReference>
<dbReference type="KEGG" id="sgrg:L0C25_21080"/>
<dbReference type="InterPro" id="IPR000835">
    <property type="entry name" value="HTH_MarR-typ"/>
</dbReference>
<dbReference type="GO" id="GO:0003700">
    <property type="term" value="F:DNA-binding transcription factor activity"/>
    <property type="evidence" value="ECO:0007669"/>
    <property type="project" value="InterPro"/>
</dbReference>
<dbReference type="InterPro" id="IPR036388">
    <property type="entry name" value="WH-like_DNA-bd_sf"/>
</dbReference>
<gene>
    <name evidence="5" type="ORF">L0C25_21080</name>
</gene>
<dbReference type="PANTHER" id="PTHR33164">
    <property type="entry name" value="TRANSCRIPTIONAL REGULATOR, MARR FAMILY"/>
    <property type="match status" value="1"/>
</dbReference>
<evidence type="ECO:0000313" key="5">
    <source>
        <dbReference type="EMBL" id="UYM04987.1"/>
    </source>
</evidence>
<dbReference type="AlphaFoldDB" id="A0AA46TGL2"/>
<dbReference type="EMBL" id="CP094970">
    <property type="protein sequence ID" value="UYM04987.1"/>
    <property type="molecule type" value="Genomic_DNA"/>
</dbReference>
<organism evidence="5 6">
    <name type="scientific">Solicola gregarius</name>
    <dbReference type="NCBI Taxonomy" id="2908642"/>
    <lineage>
        <taxon>Bacteria</taxon>
        <taxon>Bacillati</taxon>
        <taxon>Actinomycetota</taxon>
        <taxon>Actinomycetes</taxon>
        <taxon>Propionibacteriales</taxon>
        <taxon>Nocardioidaceae</taxon>
        <taxon>Solicola</taxon>
    </lineage>
</organism>
<dbReference type="Gene3D" id="1.10.10.10">
    <property type="entry name" value="Winged helix-like DNA-binding domain superfamily/Winged helix DNA-binding domain"/>
    <property type="match status" value="1"/>
</dbReference>
<name>A0AA46TGL2_9ACTN</name>
<dbReference type="PROSITE" id="PS01117">
    <property type="entry name" value="HTH_MARR_1"/>
    <property type="match status" value="1"/>
</dbReference>
<accession>A0AA46TGL2</accession>
<dbReference type="PRINTS" id="PR00598">
    <property type="entry name" value="HTHMARR"/>
</dbReference>
<dbReference type="InterPro" id="IPR039422">
    <property type="entry name" value="MarR/SlyA-like"/>
</dbReference>
<dbReference type="Pfam" id="PF12802">
    <property type="entry name" value="MarR_2"/>
    <property type="match status" value="1"/>
</dbReference>
<dbReference type="InterPro" id="IPR023187">
    <property type="entry name" value="Tscrpt_reg_MarR-type_CS"/>
</dbReference>
<evidence type="ECO:0000256" key="3">
    <source>
        <dbReference type="ARBA" id="ARBA00023163"/>
    </source>
</evidence>
<dbReference type="RefSeq" id="WP_271633751.1">
    <property type="nucleotide sequence ID" value="NZ_CP094970.1"/>
</dbReference>
<keyword evidence="2" id="KW-0238">DNA-binding</keyword>
<dbReference type="PANTHER" id="PTHR33164:SF57">
    <property type="entry name" value="MARR-FAMILY TRANSCRIPTIONAL REGULATOR"/>
    <property type="match status" value="1"/>
</dbReference>
<evidence type="ECO:0000313" key="6">
    <source>
        <dbReference type="Proteomes" id="UP001164390"/>
    </source>
</evidence>